<keyword evidence="3" id="KW-1185">Reference proteome</keyword>
<dbReference type="EMBL" id="ML978075">
    <property type="protein sequence ID" value="KAF2011027.1"/>
    <property type="molecule type" value="Genomic_DNA"/>
</dbReference>
<evidence type="ECO:0000256" key="1">
    <source>
        <dbReference type="SAM" id="Phobius"/>
    </source>
</evidence>
<organism evidence="2 3">
    <name type="scientific">Aaosphaeria arxii CBS 175.79</name>
    <dbReference type="NCBI Taxonomy" id="1450172"/>
    <lineage>
        <taxon>Eukaryota</taxon>
        <taxon>Fungi</taxon>
        <taxon>Dikarya</taxon>
        <taxon>Ascomycota</taxon>
        <taxon>Pezizomycotina</taxon>
        <taxon>Dothideomycetes</taxon>
        <taxon>Pleosporomycetidae</taxon>
        <taxon>Pleosporales</taxon>
        <taxon>Pleosporales incertae sedis</taxon>
        <taxon>Aaosphaeria</taxon>
    </lineage>
</organism>
<gene>
    <name evidence="2" type="ORF">BU24DRAFT_496168</name>
</gene>
<sequence>MIFKNIALVASTLFTISLASFLVVPEDEISLLPIRTFSNEAAAQTWAAGVVLEAAGRFESYITGPEGRSLASKVEAANTPLQEFVATATYDIPAVVTATETDQVTVYRYAPEWYAALPTEVKEANEELSQVYVDAIKDSMQSGGRRSRSLGTGMGCVVAFVAVLLVL</sequence>
<name>A0A6A5XDZ0_9PLEO</name>
<proteinExistence type="predicted"/>
<feature type="transmembrane region" description="Helical" evidence="1">
    <location>
        <begin position="6"/>
        <end position="25"/>
    </location>
</feature>
<dbReference type="OrthoDB" id="5419608at2759"/>
<keyword evidence="1" id="KW-1133">Transmembrane helix</keyword>
<protein>
    <submittedName>
        <fullName evidence="2">Uncharacterized protein</fullName>
    </submittedName>
</protein>
<evidence type="ECO:0000313" key="2">
    <source>
        <dbReference type="EMBL" id="KAF2011027.1"/>
    </source>
</evidence>
<dbReference type="AlphaFoldDB" id="A0A6A5XDZ0"/>
<reference evidence="2" key="1">
    <citation type="journal article" date="2020" name="Stud. Mycol.">
        <title>101 Dothideomycetes genomes: a test case for predicting lifestyles and emergence of pathogens.</title>
        <authorList>
            <person name="Haridas S."/>
            <person name="Albert R."/>
            <person name="Binder M."/>
            <person name="Bloem J."/>
            <person name="Labutti K."/>
            <person name="Salamov A."/>
            <person name="Andreopoulos B."/>
            <person name="Baker S."/>
            <person name="Barry K."/>
            <person name="Bills G."/>
            <person name="Bluhm B."/>
            <person name="Cannon C."/>
            <person name="Castanera R."/>
            <person name="Culley D."/>
            <person name="Daum C."/>
            <person name="Ezra D."/>
            <person name="Gonzalez J."/>
            <person name="Henrissat B."/>
            <person name="Kuo A."/>
            <person name="Liang C."/>
            <person name="Lipzen A."/>
            <person name="Lutzoni F."/>
            <person name="Magnuson J."/>
            <person name="Mondo S."/>
            <person name="Nolan M."/>
            <person name="Ohm R."/>
            <person name="Pangilinan J."/>
            <person name="Park H.-J."/>
            <person name="Ramirez L."/>
            <person name="Alfaro M."/>
            <person name="Sun H."/>
            <person name="Tritt A."/>
            <person name="Yoshinaga Y."/>
            <person name="Zwiers L.-H."/>
            <person name="Turgeon B."/>
            <person name="Goodwin S."/>
            <person name="Spatafora J."/>
            <person name="Crous P."/>
            <person name="Grigoriev I."/>
        </authorList>
    </citation>
    <scope>NUCLEOTIDE SEQUENCE</scope>
    <source>
        <strain evidence="2">CBS 175.79</strain>
    </source>
</reference>
<accession>A0A6A5XDZ0</accession>
<dbReference type="RefSeq" id="XP_033379366.1">
    <property type="nucleotide sequence ID" value="XM_033534181.1"/>
</dbReference>
<keyword evidence="1" id="KW-0812">Transmembrane</keyword>
<dbReference type="GeneID" id="54291578"/>
<evidence type="ECO:0000313" key="3">
    <source>
        <dbReference type="Proteomes" id="UP000799778"/>
    </source>
</evidence>
<dbReference type="Proteomes" id="UP000799778">
    <property type="component" value="Unassembled WGS sequence"/>
</dbReference>
<keyword evidence="1" id="KW-0472">Membrane</keyword>